<dbReference type="Proteomes" id="UP000664617">
    <property type="component" value="Unassembled WGS sequence"/>
</dbReference>
<dbReference type="PROSITE" id="PS50943">
    <property type="entry name" value="HTH_CROC1"/>
    <property type="match status" value="1"/>
</dbReference>
<dbReference type="EMBL" id="JAFMPK010000049">
    <property type="protein sequence ID" value="MBO0611192.1"/>
    <property type="molecule type" value="Genomic_DNA"/>
</dbReference>
<evidence type="ECO:0000313" key="4">
    <source>
        <dbReference type="Proteomes" id="UP000664617"/>
    </source>
</evidence>
<feature type="domain" description="HTH cro/C1-type" evidence="2">
    <location>
        <begin position="15"/>
        <end position="69"/>
    </location>
</feature>
<dbReference type="InterPro" id="IPR010982">
    <property type="entry name" value="Lambda_DNA-bd_dom_sf"/>
</dbReference>
<dbReference type="Pfam" id="PF01381">
    <property type="entry name" value="HTH_3"/>
    <property type="match status" value="1"/>
</dbReference>
<organism evidence="3 4">
    <name type="scientific">Myceligenerans salitolerans</name>
    <dbReference type="NCBI Taxonomy" id="1230528"/>
    <lineage>
        <taxon>Bacteria</taxon>
        <taxon>Bacillati</taxon>
        <taxon>Actinomycetota</taxon>
        <taxon>Actinomycetes</taxon>
        <taxon>Micrococcales</taxon>
        <taxon>Promicromonosporaceae</taxon>
        <taxon>Myceligenerans</taxon>
    </lineage>
</organism>
<gene>
    <name evidence="3" type="ORF">J0911_19400</name>
</gene>
<reference evidence="3 4" key="1">
    <citation type="submission" date="2021-03" db="EMBL/GenBank/DDBJ databases">
        <authorList>
            <person name="Xin L."/>
        </authorList>
    </citation>
    <scope>NUCLEOTIDE SEQUENCE [LARGE SCALE GENOMIC DNA]</scope>
    <source>
        <strain evidence="3 4">XHU 5031</strain>
    </source>
</reference>
<sequence>MAPEPLLRDLVGRILRRARTAQRRTLSDVADEARVSTAYLSEVERGRKEASSEVLAAVCAALGMRLADLVERAWADLALATARNEREDRLRVLSSGARRGRAGFAVPERDGTEGLSRLPGRRTARGTGSASDAVLLAA</sequence>
<evidence type="ECO:0000259" key="2">
    <source>
        <dbReference type="PROSITE" id="PS50943"/>
    </source>
</evidence>
<dbReference type="SUPFAM" id="SSF47413">
    <property type="entry name" value="lambda repressor-like DNA-binding domains"/>
    <property type="match status" value="1"/>
</dbReference>
<reference evidence="4" key="2">
    <citation type="submission" date="2023-07" db="EMBL/GenBank/DDBJ databases">
        <title>Myceligenerans salitolerans sp. nov., a halotolerant actinomycete isolated from a salt lake in Xinjiang, China.</title>
        <authorList>
            <person name="Guan T."/>
        </authorList>
    </citation>
    <scope>NUCLEOTIDE SEQUENCE [LARGE SCALE GENOMIC DNA]</scope>
    <source>
        <strain evidence="4">XHU 5031</strain>
    </source>
</reference>
<keyword evidence="4" id="KW-1185">Reference proteome</keyword>
<name>A0ABS3IGK6_9MICO</name>
<dbReference type="Gene3D" id="1.10.260.40">
    <property type="entry name" value="lambda repressor-like DNA-binding domains"/>
    <property type="match status" value="1"/>
</dbReference>
<evidence type="ECO:0000256" key="1">
    <source>
        <dbReference type="SAM" id="MobiDB-lite"/>
    </source>
</evidence>
<dbReference type="RefSeq" id="WP_207277154.1">
    <property type="nucleotide sequence ID" value="NZ_JAFMPK010000049.1"/>
</dbReference>
<evidence type="ECO:0000313" key="3">
    <source>
        <dbReference type="EMBL" id="MBO0611192.1"/>
    </source>
</evidence>
<protein>
    <submittedName>
        <fullName evidence="3">Helix-turn-helix transcriptional regulator</fullName>
    </submittedName>
</protein>
<dbReference type="CDD" id="cd00093">
    <property type="entry name" value="HTH_XRE"/>
    <property type="match status" value="1"/>
</dbReference>
<dbReference type="InterPro" id="IPR001387">
    <property type="entry name" value="Cro/C1-type_HTH"/>
</dbReference>
<proteinExistence type="predicted"/>
<feature type="region of interest" description="Disordered" evidence="1">
    <location>
        <begin position="103"/>
        <end position="131"/>
    </location>
</feature>
<dbReference type="SMART" id="SM00530">
    <property type="entry name" value="HTH_XRE"/>
    <property type="match status" value="1"/>
</dbReference>
<comment type="caution">
    <text evidence="3">The sequence shown here is derived from an EMBL/GenBank/DDBJ whole genome shotgun (WGS) entry which is preliminary data.</text>
</comment>
<accession>A0ABS3IGK6</accession>